<accession>A0A0A9AWA5</accession>
<evidence type="ECO:0000313" key="1">
    <source>
        <dbReference type="EMBL" id="JAD53175.1"/>
    </source>
</evidence>
<organism evidence="1">
    <name type="scientific">Arundo donax</name>
    <name type="common">Giant reed</name>
    <name type="synonym">Donax arundinaceus</name>
    <dbReference type="NCBI Taxonomy" id="35708"/>
    <lineage>
        <taxon>Eukaryota</taxon>
        <taxon>Viridiplantae</taxon>
        <taxon>Streptophyta</taxon>
        <taxon>Embryophyta</taxon>
        <taxon>Tracheophyta</taxon>
        <taxon>Spermatophyta</taxon>
        <taxon>Magnoliopsida</taxon>
        <taxon>Liliopsida</taxon>
        <taxon>Poales</taxon>
        <taxon>Poaceae</taxon>
        <taxon>PACMAD clade</taxon>
        <taxon>Arundinoideae</taxon>
        <taxon>Arundineae</taxon>
        <taxon>Arundo</taxon>
    </lineage>
</organism>
<protein>
    <submittedName>
        <fullName evidence="1">Uncharacterized protein</fullName>
    </submittedName>
</protein>
<reference evidence="1" key="2">
    <citation type="journal article" date="2015" name="Data Brief">
        <title>Shoot transcriptome of the giant reed, Arundo donax.</title>
        <authorList>
            <person name="Barrero R.A."/>
            <person name="Guerrero F.D."/>
            <person name="Moolhuijzen P."/>
            <person name="Goolsby J.A."/>
            <person name="Tidwell J."/>
            <person name="Bellgard S.E."/>
            <person name="Bellgard M.I."/>
        </authorList>
    </citation>
    <scope>NUCLEOTIDE SEQUENCE</scope>
    <source>
        <tissue evidence="1">Shoot tissue taken approximately 20 cm above the soil surface</tissue>
    </source>
</reference>
<reference evidence="1" key="1">
    <citation type="submission" date="2014-09" db="EMBL/GenBank/DDBJ databases">
        <authorList>
            <person name="Magalhaes I.L.F."/>
            <person name="Oliveira U."/>
            <person name="Santos F.R."/>
            <person name="Vidigal T.H.D.A."/>
            <person name="Brescovit A.D."/>
            <person name="Santos A.J."/>
        </authorList>
    </citation>
    <scope>NUCLEOTIDE SEQUENCE</scope>
    <source>
        <tissue evidence="1">Shoot tissue taken approximately 20 cm above the soil surface</tissue>
    </source>
</reference>
<proteinExistence type="predicted"/>
<dbReference type="AlphaFoldDB" id="A0A0A9AWA5"/>
<dbReference type="EMBL" id="GBRH01244720">
    <property type="protein sequence ID" value="JAD53175.1"/>
    <property type="molecule type" value="Transcribed_RNA"/>
</dbReference>
<sequence length="17" mass="1850">MLSVLNAFSFAAVYCTL</sequence>
<name>A0A0A9AWA5_ARUDO</name>